<sequence>MIQPAISKQKVAFVASIYGHLAAFHQPFMKWFQEQGFEVHAYGHEDAGKKEIKSLGVVCHDIPFQRSPYHLDNIQALKEITRSFKTEAFQVVHVHTPVASVLGRIAAKRNQVPCVLYTAHGFHFFKGAPWKNWLTFYLIEKLMARHTDYLVTINQEDYIRAKKFPVRKEVLFVRGVGVDSQTYKVVQKNEVQNKRKQLGLTPDDFVIACVAELNDNKNQVQLIKAVYRLVKDYPMIKCLLIGSGKEEFKLRKMVQTMDLHENVRFLGFRKDIPELMELADVVTLLSKREGLPRALMEGLVAGKPLVVTDVRGNSDLVVNGKNGFVVKVGDIAATATAFEHLMVHREDLQVMGKMSAQISKQYDLSIILKEMANVYQKAIISAIR</sequence>
<dbReference type="SUPFAM" id="SSF53756">
    <property type="entry name" value="UDP-Glycosyltransferase/glycogen phosphorylase"/>
    <property type="match status" value="1"/>
</dbReference>
<dbReference type="InterPro" id="IPR028098">
    <property type="entry name" value="Glyco_trans_4-like_N"/>
</dbReference>
<proteinExistence type="inferred from homology"/>
<dbReference type="Gene3D" id="3.40.50.2000">
    <property type="entry name" value="Glycogen Phosphorylase B"/>
    <property type="match status" value="2"/>
</dbReference>
<dbReference type="InterPro" id="IPR001296">
    <property type="entry name" value="Glyco_trans_1"/>
</dbReference>
<feature type="domain" description="Glycosyltransferase subfamily 4-like N-terminal" evidence="3">
    <location>
        <begin position="24"/>
        <end position="153"/>
    </location>
</feature>
<dbReference type="Pfam" id="PF00534">
    <property type="entry name" value="Glycos_transf_1"/>
    <property type="match status" value="1"/>
</dbReference>
<organism evidence="4 5">
    <name type="scientific">Bacillus kandeliae</name>
    <dbReference type="NCBI Taxonomy" id="3129297"/>
    <lineage>
        <taxon>Bacteria</taxon>
        <taxon>Bacillati</taxon>
        <taxon>Bacillota</taxon>
        <taxon>Bacilli</taxon>
        <taxon>Bacillales</taxon>
        <taxon>Bacillaceae</taxon>
        <taxon>Bacillus</taxon>
    </lineage>
</organism>
<dbReference type="Pfam" id="PF13477">
    <property type="entry name" value="Glyco_trans_4_2"/>
    <property type="match status" value="1"/>
</dbReference>
<comment type="similarity">
    <text evidence="1">Belongs to the glycosyltransferase group 1 family. Glycosyltransferase 4 subfamily.</text>
</comment>
<evidence type="ECO:0000313" key="5">
    <source>
        <dbReference type="Proteomes" id="UP001387364"/>
    </source>
</evidence>
<dbReference type="PANTHER" id="PTHR12526:SF630">
    <property type="entry name" value="GLYCOSYLTRANSFERASE"/>
    <property type="match status" value="1"/>
</dbReference>
<feature type="domain" description="Glycosyl transferase family 1" evidence="2">
    <location>
        <begin position="192"/>
        <end position="353"/>
    </location>
</feature>
<dbReference type="RefSeq" id="WP_338752829.1">
    <property type="nucleotide sequence ID" value="NZ_CP147404.1"/>
</dbReference>
<protein>
    <submittedName>
        <fullName evidence="4">Glycosyltransferase family 4 protein</fullName>
    </submittedName>
</protein>
<evidence type="ECO:0000256" key="1">
    <source>
        <dbReference type="ARBA" id="ARBA00009481"/>
    </source>
</evidence>
<dbReference type="PANTHER" id="PTHR12526">
    <property type="entry name" value="GLYCOSYLTRANSFERASE"/>
    <property type="match status" value="1"/>
</dbReference>
<evidence type="ECO:0000259" key="2">
    <source>
        <dbReference type="Pfam" id="PF00534"/>
    </source>
</evidence>
<dbReference type="Proteomes" id="UP001387364">
    <property type="component" value="Chromosome"/>
</dbReference>
<evidence type="ECO:0000313" key="4">
    <source>
        <dbReference type="EMBL" id="WXB93491.1"/>
    </source>
</evidence>
<dbReference type="EMBL" id="CP147404">
    <property type="protein sequence ID" value="WXB93491.1"/>
    <property type="molecule type" value="Genomic_DNA"/>
</dbReference>
<dbReference type="CDD" id="cd03808">
    <property type="entry name" value="GT4_CapM-like"/>
    <property type="match status" value="1"/>
</dbReference>
<reference evidence="4 5" key="1">
    <citation type="submission" date="2024-02" db="EMBL/GenBank/DDBJ databases">
        <title>Seven novel Bacillus-like species.</title>
        <authorList>
            <person name="Liu G."/>
        </authorList>
    </citation>
    <scope>NUCLEOTIDE SEQUENCE [LARGE SCALE GENOMIC DNA]</scope>
    <source>
        <strain evidence="4 5">FJAT-52991</strain>
    </source>
</reference>
<keyword evidence="5" id="KW-1185">Reference proteome</keyword>
<gene>
    <name evidence="4" type="ORF">WDJ61_02140</name>
</gene>
<accession>A0ABZ2N6Y5</accession>
<name>A0ABZ2N6Y5_9BACI</name>
<evidence type="ECO:0000259" key="3">
    <source>
        <dbReference type="Pfam" id="PF13477"/>
    </source>
</evidence>